<dbReference type="EMBL" id="LGUC01000001">
    <property type="protein sequence ID" value="KPN32340.1"/>
    <property type="molecule type" value="Genomic_DNA"/>
</dbReference>
<dbReference type="Proteomes" id="UP000050535">
    <property type="component" value="Unassembled WGS sequence"/>
</dbReference>
<protein>
    <submittedName>
        <fullName evidence="2">Uncharacterized protein</fullName>
    </submittedName>
</protein>
<reference evidence="3" key="1">
    <citation type="submission" date="2013-11" db="EMBL/GenBank/DDBJ databases">
        <authorList>
            <person name="Hoang H.T."/>
            <person name="Killian M.L."/>
            <person name="Madson D.M."/>
            <person name="Arruda P.H.E."/>
            <person name="Sun D."/>
            <person name="Schwartz K.J."/>
            <person name="Yoon K."/>
        </authorList>
    </citation>
    <scope>NUCLEOTIDE SEQUENCE [LARGE SCALE GENOMIC DNA]</scope>
    <source>
        <strain evidence="3">CDK2</strain>
    </source>
</reference>
<dbReference type="AlphaFoldDB" id="A0A0P7GSC3"/>
<accession>A0A0P7GSC3</accession>
<reference evidence="2" key="2">
    <citation type="submission" date="2015-08" db="EMBL/GenBank/DDBJ databases">
        <title>Genome sequence of extreme halophilic archaea of Halolamina pelagica CDK2 isolated from Rann of Kutch, India.</title>
        <authorList>
            <person name="Kaushik R."/>
            <person name="Gaba S."/>
            <person name="Singh R.N."/>
            <person name="Abrol S."/>
            <person name="Yadav A.N."/>
            <person name="Saxena A.K."/>
        </authorList>
    </citation>
    <scope>NUCLEOTIDE SEQUENCE</scope>
    <source>
        <strain evidence="2">CDK2</strain>
    </source>
</reference>
<name>A0A0P7GSC3_9EURY</name>
<organism evidence="2 3">
    <name type="scientific">Halolamina pelagica</name>
    <dbReference type="NCBI Taxonomy" id="699431"/>
    <lineage>
        <taxon>Archaea</taxon>
        <taxon>Methanobacteriati</taxon>
        <taxon>Methanobacteriota</taxon>
        <taxon>Stenosarchaea group</taxon>
        <taxon>Halobacteria</taxon>
        <taxon>Halobacteriales</taxon>
        <taxon>Haloferacaceae</taxon>
    </lineage>
</organism>
<evidence type="ECO:0000313" key="2">
    <source>
        <dbReference type="EMBL" id="KPN32340.1"/>
    </source>
</evidence>
<dbReference type="EMBL" id="LGUC01000001">
    <property type="protein sequence ID" value="KPN29296.1"/>
    <property type="molecule type" value="Genomic_DNA"/>
</dbReference>
<evidence type="ECO:0000313" key="3">
    <source>
        <dbReference type="Proteomes" id="UP000050535"/>
    </source>
</evidence>
<proteinExistence type="predicted"/>
<evidence type="ECO:0000313" key="1">
    <source>
        <dbReference type="EMBL" id="KPN29296.1"/>
    </source>
</evidence>
<keyword evidence="3" id="KW-1185">Reference proteome</keyword>
<gene>
    <name evidence="1" type="ORF">SY89_00009</name>
    <name evidence="2" type="ORF">SY89_03108</name>
</gene>
<comment type="caution">
    <text evidence="2">The sequence shown here is derived from an EMBL/GenBank/DDBJ whole genome shotgun (WGS) entry which is preliminary data.</text>
</comment>
<sequence>MSRYPRTVRSSRVKCIPCNVPAAETIDGTYVCVECGDTVIGARD</sequence>